<dbReference type="STRING" id="1299341.SAMN05444005_10941"/>
<evidence type="ECO:0000313" key="3">
    <source>
        <dbReference type="Proteomes" id="UP000198648"/>
    </source>
</evidence>
<protein>
    <submittedName>
        <fullName evidence="2">Putative bacilliredoxin, YphP/YqiW family</fullName>
    </submittedName>
</protein>
<accession>A0A1H9E3W9</accession>
<comment type="similarity">
    <text evidence="1">Belongs to the bacilliredoxin family.</text>
</comment>
<dbReference type="PANTHER" id="PTHR40052">
    <property type="entry name" value="UPF0403 PROTEIN YQIW-RELATED"/>
    <property type="match status" value="1"/>
</dbReference>
<dbReference type="OrthoDB" id="9793981at2"/>
<dbReference type="EMBL" id="FOEI01000009">
    <property type="protein sequence ID" value="SEQ19628.1"/>
    <property type="molecule type" value="Genomic_DNA"/>
</dbReference>
<dbReference type="RefSeq" id="WP_091469986.1">
    <property type="nucleotide sequence ID" value="NZ_FOEI01000009.1"/>
</dbReference>
<dbReference type="PANTHER" id="PTHR40052:SF2">
    <property type="entry name" value="BACILLIREDOXIN BRXA"/>
    <property type="match status" value="1"/>
</dbReference>
<dbReference type="Pfam" id="PF06491">
    <property type="entry name" value="Disulph_isomer"/>
    <property type="match status" value="1"/>
</dbReference>
<dbReference type="Gene3D" id="3.40.30.10">
    <property type="entry name" value="Glutaredoxin"/>
    <property type="match status" value="1"/>
</dbReference>
<dbReference type="AlphaFoldDB" id="A0A1H9E3W9"/>
<evidence type="ECO:0000256" key="1">
    <source>
        <dbReference type="ARBA" id="ARBA00038305"/>
    </source>
</evidence>
<dbReference type="InterPro" id="IPR009474">
    <property type="entry name" value="BrxB/BrxA"/>
</dbReference>
<reference evidence="2 3" key="1">
    <citation type="submission" date="2016-10" db="EMBL/GenBank/DDBJ databases">
        <authorList>
            <person name="de Groot N.N."/>
        </authorList>
    </citation>
    <scope>NUCLEOTIDE SEQUENCE [LARGE SCALE GENOMIC DNA]</scope>
    <source>
        <strain evidence="2 3">DSM 27078</strain>
    </source>
</reference>
<proteinExistence type="inferred from homology"/>
<name>A0A1H9E3W9_9FLAO</name>
<evidence type="ECO:0000313" key="2">
    <source>
        <dbReference type="EMBL" id="SEQ19628.1"/>
    </source>
</evidence>
<dbReference type="NCBIfam" id="TIGR04191">
    <property type="entry name" value="YphP_YqiW"/>
    <property type="match status" value="1"/>
</dbReference>
<dbReference type="Proteomes" id="UP000198648">
    <property type="component" value="Unassembled WGS sequence"/>
</dbReference>
<organism evidence="2 3">
    <name type="scientific">Flavobacterium urocaniciphilum</name>
    <dbReference type="NCBI Taxonomy" id="1299341"/>
    <lineage>
        <taxon>Bacteria</taxon>
        <taxon>Pseudomonadati</taxon>
        <taxon>Bacteroidota</taxon>
        <taxon>Flavobacteriia</taxon>
        <taxon>Flavobacteriales</taxon>
        <taxon>Flavobacteriaceae</taxon>
        <taxon>Flavobacterium</taxon>
    </lineage>
</organism>
<keyword evidence="3" id="KW-1185">Reference proteome</keyword>
<sequence>MYPEEMVRPMRAELSEAGFQDLYSAEEVKNALSKEGTTLVVVNSVCGCAARNARPGAKMSLDNAKKPSNLITVFAGVDKEAVTEAREHMFPFPPSSPCMALFKDGELVHMLERHHIEGRPAELIAENLKDAYNEFC</sequence>
<gene>
    <name evidence="2" type="ORF">SAMN05444005_10941</name>
</gene>